<dbReference type="Gene3D" id="3.20.20.80">
    <property type="entry name" value="Glycosidases"/>
    <property type="match status" value="1"/>
</dbReference>
<reference evidence="4" key="1">
    <citation type="submission" date="2013-03" db="EMBL/GenBank/DDBJ databases">
        <title>Immune-Related transcriptome of Coptotermes formosanus Shiraki workers: the defense mechanism.</title>
        <authorList>
            <person name="Hussain A."/>
            <person name="Li Y.F."/>
            <person name="Wen S.Y."/>
        </authorList>
    </citation>
    <scope>NUCLEOTIDE SEQUENCE</scope>
</reference>
<dbReference type="GO" id="GO:0005576">
    <property type="term" value="C:extracellular region"/>
    <property type="evidence" value="ECO:0007669"/>
    <property type="project" value="TreeGrafter"/>
</dbReference>
<dbReference type="EMBL" id="KC740770">
    <property type="protein sequence ID" value="AGM32594.1"/>
    <property type="molecule type" value="mRNA"/>
</dbReference>
<accession>R4UKF4</accession>
<evidence type="ECO:0000259" key="3">
    <source>
        <dbReference type="PROSITE" id="PS51910"/>
    </source>
</evidence>
<dbReference type="InterPro" id="IPR017853">
    <property type="entry name" value="GH"/>
</dbReference>
<evidence type="ECO:0000256" key="1">
    <source>
        <dbReference type="ARBA" id="ARBA00022801"/>
    </source>
</evidence>
<dbReference type="PROSITE" id="PS51910">
    <property type="entry name" value="GH18_2"/>
    <property type="match status" value="1"/>
</dbReference>
<evidence type="ECO:0000313" key="4">
    <source>
        <dbReference type="EMBL" id="AGM32594.1"/>
    </source>
</evidence>
<dbReference type="GO" id="GO:0004568">
    <property type="term" value="F:chitinase activity"/>
    <property type="evidence" value="ECO:0007669"/>
    <property type="project" value="TreeGrafter"/>
</dbReference>
<dbReference type="Pfam" id="PF00704">
    <property type="entry name" value="Glyco_hydro_18"/>
    <property type="match status" value="1"/>
</dbReference>
<feature type="non-terminal residue" evidence="4">
    <location>
        <position position="305"/>
    </location>
</feature>
<dbReference type="SUPFAM" id="SSF51445">
    <property type="entry name" value="(Trans)glycosidases"/>
    <property type="match status" value="1"/>
</dbReference>
<dbReference type="InterPro" id="IPR001223">
    <property type="entry name" value="Glyco_hydro18_cat"/>
</dbReference>
<feature type="domain" description="GH18" evidence="3">
    <location>
        <begin position="17"/>
        <end position="305"/>
    </location>
</feature>
<dbReference type="GO" id="GO:0005975">
    <property type="term" value="P:carbohydrate metabolic process"/>
    <property type="evidence" value="ECO:0007669"/>
    <property type="project" value="InterPro"/>
</dbReference>
<protein>
    <submittedName>
        <fullName evidence="4">Glycosyl hydrolase family 18 (GH18) domain containing protein</fullName>
    </submittedName>
</protein>
<dbReference type="AlphaFoldDB" id="R4UKF4"/>
<dbReference type="PANTHER" id="PTHR45708">
    <property type="entry name" value="ENDOCHITINASE"/>
    <property type="match status" value="1"/>
</dbReference>
<keyword evidence="1 4" id="KW-0378">Hydrolase</keyword>
<keyword evidence="2" id="KW-0326">Glycosidase</keyword>
<proteinExistence type="evidence at transcript level"/>
<dbReference type="InterPro" id="IPR050542">
    <property type="entry name" value="Glycosyl_Hydrlase18_Chitinase"/>
</dbReference>
<dbReference type="PANTHER" id="PTHR45708:SF49">
    <property type="entry name" value="ENDOCHITINASE"/>
    <property type="match status" value="1"/>
</dbReference>
<sequence length="305" mass="32827">MLGLVAFALASNGEGKNNLVLYWGQSSGGGQADLVEYCTDDVDIIALAFLYGFGNGDYRLDFANKWCPNYQGSTLLDCEKIGQDIKACQAKGKKVILSMGGAVGSYTAGNPQTLAKDIYNLFLGGTSSTRPFHDAVLDGVDLDLGNKHPQGFAEFINALKALDPKIMAASAPQCVYPDASCQEALDGAPFDWVFVQFYNNVCAPPGASNVNLDRPCEWDDPNNCRFNWDIWHDWAEKVSPNKNVKLWLGTPGGASAAGSGYLGFDKLGPALDAIEDKTHFAGIMMWDAHQAFENKQGSLTCAQAA</sequence>
<name>R4UKF4_COPFO</name>
<evidence type="ECO:0000256" key="2">
    <source>
        <dbReference type="ARBA" id="ARBA00023295"/>
    </source>
</evidence>
<organism evidence="4">
    <name type="scientific">Coptotermes formosanus</name>
    <name type="common">Formosan subterranean termite</name>
    <dbReference type="NCBI Taxonomy" id="36987"/>
    <lineage>
        <taxon>Eukaryota</taxon>
        <taxon>Metazoa</taxon>
        <taxon>Ecdysozoa</taxon>
        <taxon>Arthropoda</taxon>
        <taxon>Hexapoda</taxon>
        <taxon>Insecta</taxon>
        <taxon>Pterygota</taxon>
        <taxon>Neoptera</taxon>
        <taxon>Polyneoptera</taxon>
        <taxon>Dictyoptera</taxon>
        <taxon>Blattodea</taxon>
        <taxon>Blattoidea</taxon>
        <taxon>Termitoidae</taxon>
        <taxon>Rhinotermitidae</taxon>
        <taxon>Coptotermes</taxon>
    </lineage>
</organism>